<evidence type="ECO:0000256" key="7">
    <source>
        <dbReference type="ARBA" id="ARBA00023065"/>
    </source>
</evidence>
<protein>
    <submittedName>
        <fullName evidence="13">Porin</fullName>
    </submittedName>
</protein>
<sequence length="356" mass="37841">MKKTALALALMGLSYPVFAQSSVTLFGLLDAGITYTSNVGGHSQVAEQSGIQAPDLIGVRGTEDLGGGYAAIFLMDGSYSINTGAMSGGGVFGRESYVGLSSPWGALTFGHQFDFMYDNLSLARWGHQIPYVSLYQLPDGPFSALGSPLGTFDYSRIAGGAATPNTAKFVSKDFNGLNFGAMYGFSNIAGAGGNSNMSSFGANYEHGPLRLNAAYTFARDPSINNGADGIRNFGFGGRYDFGRFALDALYTNTHNTFNGAHVDTYELGGLVTFAPDFFVYAQYIYANGNQAVTNNHVNQGGVTLDYLLSKRTDVYLNYIYQHASGNENVFASISGSSGASSNGTQSIVRLAIRHLF</sequence>
<evidence type="ECO:0000256" key="2">
    <source>
        <dbReference type="ARBA" id="ARBA00011233"/>
    </source>
</evidence>
<dbReference type="EMBL" id="CP046916">
    <property type="protein sequence ID" value="QGZ66663.1"/>
    <property type="molecule type" value="Genomic_DNA"/>
</dbReference>
<evidence type="ECO:0000256" key="9">
    <source>
        <dbReference type="ARBA" id="ARBA00023136"/>
    </source>
</evidence>
<keyword evidence="7" id="KW-0406">Ion transport</keyword>
<dbReference type="GO" id="GO:0006811">
    <property type="term" value="P:monoatomic ion transport"/>
    <property type="evidence" value="ECO:0007669"/>
    <property type="project" value="UniProtKB-KW"/>
</dbReference>
<keyword evidence="6 11" id="KW-0732">Signal</keyword>
<dbReference type="PANTHER" id="PTHR34501">
    <property type="entry name" value="PROTEIN YDDL-RELATED"/>
    <property type="match status" value="1"/>
</dbReference>
<keyword evidence="14" id="KW-1185">Reference proteome</keyword>
<keyword evidence="4" id="KW-1134">Transmembrane beta strand</keyword>
<comment type="subunit">
    <text evidence="2">Homotrimer.</text>
</comment>
<dbReference type="CDD" id="cd00342">
    <property type="entry name" value="gram_neg_porins"/>
    <property type="match status" value="1"/>
</dbReference>
<evidence type="ECO:0000259" key="12">
    <source>
        <dbReference type="Pfam" id="PF13609"/>
    </source>
</evidence>
<dbReference type="GO" id="GO:0046930">
    <property type="term" value="C:pore complex"/>
    <property type="evidence" value="ECO:0007669"/>
    <property type="project" value="UniProtKB-KW"/>
</dbReference>
<keyword evidence="5" id="KW-0812">Transmembrane</keyword>
<dbReference type="PANTHER" id="PTHR34501:SF9">
    <property type="entry name" value="MAJOR OUTER MEMBRANE PROTEIN P.IA"/>
    <property type="match status" value="1"/>
</dbReference>
<dbReference type="GO" id="GO:0015288">
    <property type="term" value="F:porin activity"/>
    <property type="evidence" value="ECO:0007669"/>
    <property type="project" value="UniProtKB-KW"/>
</dbReference>
<dbReference type="Pfam" id="PF13609">
    <property type="entry name" value="Porin_4"/>
    <property type="match status" value="1"/>
</dbReference>
<evidence type="ECO:0000313" key="13">
    <source>
        <dbReference type="EMBL" id="QGZ66663.1"/>
    </source>
</evidence>
<evidence type="ECO:0000256" key="6">
    <source>
        <dbReference type="ARBA" id="ARBA00022729"/>
    </source>
</evidence>
<dbReference type="AlphaFoldDB" id="A0A7Z2GRN0"/>
<dbReference type="Proteomes" id="UP000433577">
    <property type="component" value="Chromosome 4"/>
</dbReference>
<feature type="chain" id="PRO_5030916377" evidence="11">
    <location>
        <begin position="20"/>
        <end position="356"/>
    </location>
</feature>
<evidence type="ECO:0000256" key="10">
    <source>
        <dbReference type="ARBA" id="ARBA00023237"/>
    </source>
</evidence>
<gene>
    <name evidence="13" type="ORF">FAZ98_33475</name>
</gene>
<name>A0A7Z2GRN0_9BURK</name>
<dbReference type="InterPro" id="IPR023614">
    <property type="entry name" value="Porin_dom_sf"/>
</dbReference>
<dbReference type="InterPro" id="IPR050298">
    <property type="entry name" value="Gram-neg_bact_OMP"/>
</dbReference>
<dbReference type="Gene3D" id="2.40.160.10">
    <property type="entry name" value="Porin"/>
    <property type="match status" value="1"/>
</dbReference>
<dbReference type="SUPFAM" id="SSF56935">
    <property type="entry name" value="Porins"/>
    <property type="match status" value="1"/>
</dbReference>
<evidence type="ECO:0000256" key="8">
    <source>
        <dbReference type="ARBA" id="ARBA00023114"/>
    </source>
</evidence>
<keyword evidence="3" id="KW-0813">Transport</keyword>
<dbReference type="InterPro" id="IPR033900">
    <property type="entry name" value="Gram_neg_porin_domain"/>
</dbReference>
<feature type="signal peptide" evidence="11">
    <location>
        <begin position="1"/>
        <end position="19"/>
    </location>
</feature>
<accession>A0A7Z2GRN0</accession>
<keyword evidence="8" id="KW-0626">Porin</keyword>
<dbReference type="GO" id="GO:0009279">
    <property type="term" value="C:cell outer membrane"/>
    <property type="evidence" value="ECO:0007669"/>
    <property type="project" value="UniProtKB-SubCell"/>
</dbReference>
<feature type="domain" description="Porin" evidence="12">
    <location>
        <begin position="8"/>
        <end position="325"/>
    </location>
</feature>
<keyword evidence="9" id="KW-0472">Membrane</keyword>
<proteinExistence type="predicted"/>
<evidence type="ECO:0000256" key="11">
    <source>
        <dbReference type="SAM" id="SignalP"/>
    </source>
</evidence>
<evidence type="ECO:0000313" key="14">
    <source>
        <dbReference type="Proteomes" id="UP000433577"/>
    </source>
</evidence>
<evidence type="ECO:0000256" key="1">
    <source>
        <dbReference type="ARBA" id="ARBA00004571"/>
    </source>
</evidence>
<evidence type="ECO:0000256" key="3">
    <source>
        <dbReference type="ARBA" id="ARBA00022448"/>
    </source>
</evidence>
<reference evidence="13 14" key="1">
    <citation type="submission" date="2019-12" db="EMBL/GenBank/DDBJ databases">
        <title>Paraburkholderia acidiphila 7Q-K02 sp. nov and Paraburkholderia acidisoli DHF22 sp. nov., two strains isolated from forest soil.</title>
        <authorList>
            <person name="Gao Z."/>
            <person name="Qiu L."/>
        </authorList>
    </citation>
    <scope>NUCLEOTIDE SEQUENCE [LARGE SCALE GENOMIC DNA]</scope>
    <source>
        <strain evidence="13 14">DHF22</strain>
    </source>
</reference>
<dbReference type="OrthoDB" id="8982743at2"/>
<organism evidence="13 14">
    <name type="scientific">Paraburkholderia acidisoli</name>
    <dbReference type="NCBI Taxonomy" id="2571748"/>
    <lineage>
        <taxon>Bacteria</taxon>
        <taxon>Pseudomonadati</taxon>
        <taxon>Pseudomonadota</taxon>
        <taxon>Betaproteobacteria</taxon>
        <taxon>Burkholderiales</taxon>
        <taxon>Burkholderiaceae</taxon>
        <taxon>Paraburkholderia</taxon>
    </lineage>
</organism>
<evidence type="ECO:0000256" key="5">
    <source>
        <dbReference type="ARBA" id="ARBA00022692"/>
    </source>
</evidence>
<evidence type="ECO:0000256" key="4">
    <source>
        <dbReference type="ARBA" id="ARBA00022452"/>
    </source>
</evidence>
<dbReference type="KEGG" id="pacs:FAZ98_33475"/>
<comment type="subcellular location">
    <subcellularLocation>
        <location evidence="1">Cell outer membrane</location>
        <topology evidence="1">Multi-pass membrane protein</topology>
    </subcellularLocation>
</comment>
<keyword evidence="10" id="KW-0998">Cell outer membrane</keyword>